<dbReference type="Proteomes" id="UP000185766">
    <property type="component" value="Unassembled WGS sequence"/>
</dbReference>
<feature type="signal peptide" evidence="1">
    <location>
        <begin position="1"/>
        <end position="19"/>
    </location>
</feature>
<sequence length="127" mass="13013">MRLSLLALPFALLAHTANATDNACMIEGSFSMMGQTIAIKDCLQGAPNQPPEALRGTCSGLAQAPLAMGGQAGTVTYMAQCPQPAQGVCKNLAGSGQDAYYYQRSADDLNSLPASCSASGGQWQPAG</sequence>
<organism evidence="2 3">
    <name type="scientific">Atopomonas hussainii</name>
    <dbReference type="NCBI Taxonomy" id="1429083"/>
    <lineage>
        <taxon>Bacteria</taxon>
        <taxon>Pseudomonadati</taxon>
        <taxon>Pseudomonadota</taxon>
        <taxon>Gammaproteobacteria</taxon>
        <taxon>Pseudomonadales</taxon>
        <taxon>Pseudomonadaceae</taxon>
        <taxon>Atopomonas</taxon>
    </lineage>
</organism>
<feature type="chain" id="PRO_5010271130" evidence="1">
    <location>
        <begin position="20"/>
        <end position="127"/>
    </location>
</feature>
<proteinExistence type="predicted"/>
<dbReference type="EMBL" id="FOAS01000001">
    <property type="protein sequence ID" value="SEK21439.1"/>
    <property type="molecule type" value="Genomic_DNA"/>
</dbReference>
<keyword evidence="1" id="KW-0732">Signal</keyword>
<accession>A0A1H7F5Q4</accession>
<name>A0A1H7F5Q4_9GAMM</name>
<evidence type="ECO:0000313" key="2">
    <source>
        <dbReference type="EMBL" id="SEK21439.1"/>
    </source>
</evidence>
<dbReference type="RefSeq" id="WP_074864073.1">
    <property type="nucleotide sequence ID" value="NZ_FOAS01000001.1"/>
</dbReference>
<protein>
    <submittedName>
        <fullName evidence="2">Uncharacterized protein</fullName>
    </submittedName>
</protein>
<keyword evidence="3" id="KW-1185">Reference proteome</keyword>
<dbReference type="STRING" id="1429083.GCA_001885685_02435"/>
<reference evidence="2 3" key="1">
    <citation type="submission" date="2016-10" db="EMBL/GenBank/DDBJ databases">
        <authorList>
            <person name="de Groot N.N."/>
        </authorList>
    </citation>
    <scope>NUCLEOTIDE SEQUENCE [LARGE SCALE GENOMIC DNA]</scope>
    <source>
        <strain evidence="2 3">JCM 19513</strain>
    </source>
</reference>
<dbReference type="AlphaFoldDB" id="A0A1H7F5Q4"/>
<evidence type="ECO:0000256" key="1">
    <source>
        <dbReference type="SAM" id="SignalP"/>
    </source>
</evidence>
<gene>
    <name evidence="2" type="ORF">SAMN05216214_101120</name>
</gene>
<evidence type="ECO:0000313" key="3">
    <source>
        <dbReference type="Proteomes" id="UP000185766"/>
    </source>
</evidence>